<organism evidence="1 2">
    <name type="scientific">Camellia lanceoleosa</name>
    <dbReference type="NCBI Taxonomy" id="1840588"/>
    <lineage>
        <taxon>Eukaryota</taxon>
        <taxon>Viridiplantae</taxon>
        <taxon>Streptophyta</taxon>
        <taxon>Embryophyta</taxon>
        <taxon>Tracheophyta</taxon>
        <taxon>Spermatophyta</taxon>
        <taxon>Magnoliopsida</taxon>
        <taxon>eudicotyledons</taxon>
        <taxon>Gunneridae</taxon>
        <taxon>Pentapetalae</taxon>
        <taxon>asterids</taxon>
        <taxon>Ericales</taxon>
        <taxon>Theaceae</taxon>
        <taxon>Camellia</taxon>
    </lineage>
</organism>
<sequence>MLQAEVEVERLDQLKASRMKEIALKKQTELEEIFAHAHSEVDSEAAREKIKALIDSGNVDHSKLLADMDNQIIKTKEEALSRKEILDKSSPKDKRKGVPVASNASANATTSLGVNFATVPKPMYATEAGFCLSSHGMQPYSPDYDDVRFEGLKGLTLRNLENLDLRSLLISGSISSTELITTAVD</sequence>
<comment type="caution">
    <text evidence="1">The sequence shown here is derived from an EMBL/GenBank/DDBJ whole genome shotgun (WGS) entry which is preliminary data.</text>
</comment>
<accession>A0ACC0I157</accession>
<gene>
    <name evidence="1" type="ORF">LOK49_LG04G00428</name>
</gene>
<reference evidence="1 2" key="1">
    <citation type="journal article" date="2022" name="Plant J.">
        <title>Chromosome-level genome of Camellia lanceoleosa provides a valuable resource for understanding genome evolution and self-incompatibility.</title>
        <authorList>
            <person name="Gong W."/>
            <person name="Xiao S."/>
            <person name="Wang L."/>
            <person name="Liao Z."/>
            <person name="Chang Y."/>
            <person name="Mo W."/>
            <person name="Hu G."/>
            <person name="Li W."/>
            <person name="Zhao G."/>
            <person name="Zhu H."/>
            <person name="Hu X."/>
            <person name="Ji K."/>
            <person name="Xiang X."/>
            <person name="Song Q."/>
            <person name="Yuan D."/>
            <person name="Jin S."/>
            <person name="Zhang L."/>
        </authorList>
    </citation>
    <scope>NUCLEOTIDE SEQUENCE [LARGE SCALE GENOMIC DNA]</scope>
    <source>
        <strain evidence="1">SQ_2022a</strain>
    </source>
</reference>
<name>A0ACC0I157_9ERIC</name>
<evidence type="ECO:0000313" key="2">
    <source>
        <dbReference type="Proteomes" id="UP001060215"/>
    </source>
</evidence>
<dbReference type="Proteomes" id="UP001060215">
    <property type="component" value="Chromosome 2"/>
</dbReference>
<keyword evidence="2" id="KW-1185">Reference proteome</keyword>
<evidence type="ECO:0000313" key="1">
    <source>
        <dbReference type="EMBL" id="KAI8018450.1"/>
    </source>
</evidence>
<dbReference type="EMBL" id="CM045759">
    <property type="protein sequence ID" value="KAI8018450.1"/>
    <property type="molecule type" value="Genomic_DNA"/>
</dbReference>
<proteinExistence type="predicted"/>
<protein>
    <submittedName>
        <fullName evidence="1">65-kDa microtubule-associated protein 1</fullName>
    </submittedName>
</protein>